<dbReference type="InterPro" id="IPR051801">
    <property type="entry name" value="GH28_Enzymes"/>
</dbReference>
<name>A0ABW7FNS0_9BURK</name>
<dbReference type="InterPro" id="IPR012334">
    <property type="entry name" value="Pectin_lyas_fold"/>
</dbReference>
<dbReference type="PANTHER" id="PTHR31339">
    <property type="entry name" value="PECTIN LYASE-RELATED"/>
    <property type="match status" value="1"/>
</dbReference>
<organism evidence="6 7">
    <name type="scientific">Pelomonas margarita</name>
    <dbReference type="NCBI Taxonomy" id="3299031"/>
    <lineage>
        <taxon>Bacteria</taxon>
        <taxon>Pseudomonadati</taxon>
        <taxon>Pseudomonadota</taxon>
        <taxon>Betaproteobacteria</taxon>
        <taxon>Burkholderiales</taxon>
        <taxon>Sphaerotilaceae</taxon>
        <taxon>Roseateles</taxon>
    </lineage>
</organism>
<dbReference type="RefSeq" id="WP_394400880.1">
    <property type="nucleotide sequence ID" value="NZ_JBIGHW010000014.1"/>
</dbReference>
<evidence type="ECO:0000256" key="3">
    <source>
        <dbReference type="ARBA" id="ARBA00023295"/>
    </source>
</evidence>
<keyword evidence="7" id="KW-1185">Reference proteome</keyword>
<feature type="signal peptide" evidence="5">
    <location>
        <begin position="1"/>
        <end position="24"/>
    </location>
</feature>
<comment type="similarity">
    <text evidence="1 4">Belongs to the glycosyl hydrolase 28 family.</text>
</comment>
<dbReference type="PROSITE" id="PS51318">
    <property type="entry name" value="TAT"/>
    <property type="match status" value="1"/>
</dbReference>
<evidence type="ECO:0000256" key="2">
    <source>
        <dbReference type="ARBA" id="ARBA00022801"/>
    </source>
</evidence>
<dbReference type="Gene3D" id="2.160.20.10">
    <property type="entry name" value="Single-stranded right-handed beta-helix, Pectin lyase-like"/>
    <property type="match status" value="1"/>
</dbReference>
<accession>A0ABW7FNS0</accession>
<dbReference type="PROSITE" id="PS51257">
    <property type="entry name" value="PROKAR_LIPOPROTEIN"/>
    <property type="match status" value="1"/>
</dbReference>
<comment type="caution">
    <text evidence="6">The sequence shown here is derived from an EMBL/GenBank/DDBJ whole genome shotgun (WGS) entry which is preliminary data.</text>
</comment>
<dbReference type="SUPFAM" id="SSF51126">
    <property type="entry name" value="Pectin lyase-like"/>
    <property type="match status" value="1"/>
</dbReference>
<feature type="chain" id="PRO_5047031525" evidence="5">
    <location>
        <begin position="25"/>
        <end position="471"/>
    </location>
</feature>
<evidence type="ECO:0000313" key="7">
    <source>
        <dbReference type="Proteomes" id="UP001606301"/>
    </source>
</evidence>
<proteinExistence type="inferred from homology"/>
<reference evidence="6 7" key="1">
    <citation type="submission" date="2024-08" db="EMBL/GenBank/DDBJ databases">
        <authorList>
            <person name="Lu H."/>
        </authorList>
    </citation>
    <scope>NUCLEOTIDE SEQUENCE [LARGE SCALE GENOMIC DNA]</scope>
    <source>
        <strain evidence="6 7">LKC17W</strain>
    </source>
</reference>
<dbReference type="EC" id="3.2.1.-" evidence="6"/>
<evidence type="ECO:0000313" key="6">
    <source>
        <dbReference type="EMBL" id="MFG6442982.1"/>
    </source>
</evidence>
<keyword evidence="5" id="KW-0732">Signal</keyword>
<dbReference type="PANTHER" id="PTHR31339:SF9">
    <property type="entry name" value="PLASMIN AND FIBRONECTIN-BINDING PROTEIN A"/>
    <property type="match status" value="1"/>
</dbReference>
<keyword evidence="2 4" id="KW-0378">Hydrolase</keyword>
<evidence type="ECO:0000256" key="5">
    <source>
        <dbReference type="SAM" id="SignalP"/>
    </source>
</evidence>
<gene>
    <name evidence="6" type="ORF">ACG0Z3_20010</name>
</gene>
<protein>
    <submittedName>
        <fullName evidence="6">Glycoside hydrolase family 28 protein</fullName>
        <ecNumber evidence="6">3.2.1.-</ecNumber>
    </submittedName>
</protein>
<dbReference type="Pfam" id="PF00295">
    <property type="entry name" value="Glyco_hydro_28"/>
    <property type="match status" value="1"/>
</dbReference>
<dbReference type="Proteomes" id="UP001606301">
    <property type="component" value="Unassembled WGS sequence"/>
</dbReference>
<sequence length="471" mass="51422">MKLSRRALLAAGAAAATGSTLVGCAVPGARPLATKRVPVGSTPFDMPALTLPDFTGRPRFAITDFGARVDSQAATSAALAAAIAAAHGAGGGTVIVPPGRWPTGPVHLKSRVELHLQPGATLRFSSDPADYLPAVQASWEGLECMLHSPLVYAFDCEDIAITGAGTLEAGMDVWTQWFTRPKSHMDALVALYRMSVDGVPATERRMTDEAFMPGARLRPPFLHFNRCKRVRLEGVSIVNSPFWTVHPFLCEDVLIRGISIRAHGHNNDGIDPEMSQRVLIEDCTFDQGDDAISVKSGRERDGWRLATPSRHIVVRRCRVLNGHQLMAIGSELAGGVSEVLVEDCEVDNRASTHKVQLFNLLFVKTNERRGGHVRNIHLRRVKAHRLVGSVLDVDMDVLYQWRTLMPTLEKRLTPIEGLQVSEVEVAEAKHVSRLRGEAALPVRGVTLKGVKVERLLAQAHDHQHAVDVRVS</sequence>
<dbReference type="InterPro" id="IPR000743">
    <property type="entry name" value="Glyco_hydro_28"/>
</dbReference>
<evidence type="ECO:0000256" key="4">
    <source>
        <dbReference type="RuleBase" id="RU361169"/>
    </source>
</evidence>
<keyword evidence="3 4" id="KW-0326">Glycosidase</keyword>
<dbReference type="InterPro" id="IPR011050">
    <property type="entry name" value="Pectin_lyase_fold/virulence"/>
</dbReference>
<dbReference type="EMBL" id="JBIGHW010000014">
    <property type="protein sequence ID" value="MFG6442982.1"/>
    <property type="molecule type" value="Genomic_DNA"/>
</dbReference>
<evidence type="ECO:0000256" key="1">
    <source>
        <dbReference type="ARBA" id="ARBA00008834"/>
    </source>
</evidence>
<dbReference type="GO" id="GO:0016798">
    <property type="term" value="F:hydrolase activity, acting on glycosyl bonds"/>
    <property type="evidence" value="ECO:0007669"/>
    <property type="project" value="UniProtKB-KW"/>
</dbReference>
<dbReference type="InterPro" id="IPR006311">
    <property type="entry name" value="TAT_signal"/>
</dbReference>